<feature type="domain" description="Type VII secretion system protein EssD-like" evidence="3">
    <location>
        <begin position="1174"/>
        <end position="1282"/>
    </location>
</feature>
<accession>A0ABT6W4C2</accession>
<dbReference type="Gene3D" id="3.40.570.10">
    <property type="entry name" value="Extracellular Endonuclease, subunit A"/>
    <property type="match status" value="1"/>
</dbReference>
<dbReference type="PANTHER" id="PTHR32305:SF15">
    <property type="entry name" value="PROTEIN RHSA-RELATED"/>
    <property type="match status" value="1"/>
</dbReference>
<evidence type="ECO:0000259" key="3">
    <source>
        <dbReference type="Pfam" id="PF13930"/>
    </source>
</evidence>
<dbReference type="Gene3D" id="2.180.10.10">
    <property type="entry name" value="RHS repeat-associated core"/>
    <property type="match status" value="3"/>
</dbReference>
<dbReference type="NCBIfam" id="TIGR03696">
    <property type="entry name" value="Rhs_assc_core"/>
    <property type="match status" value="1"/>
</dbReference>
<protein>
    <submittedName>
        <fullName evidence="6">DUF6531 domain-containing protein</fullName>
    </submittedName>
</protein>
<dbReference type="RefSeq" id="WP_282704724.1">
    <property type="nucleotide sequence ID" value="NZ_JAAGKO020000037.1"/>
</dbReference>
<evidence type="ECO:0000313" key="6">
    <source>
        <dbReference type="EMBL" id="MDI5965529.1"/>
    </source>
</evidence>
<dbReference type="NCBIfam" id="TIGR01643">
    <property type="entry name" value="YD_repeat_2x"/>
    <property type="match status" value="9"/>
</dbReference>
<evidence type="ECO:0000256" key="2">
    <source>
        <dbReference type="SAM" id="MobiDB-lite"/>
    </source>
</evidence>
<dbReference type="SUPFAM" id="SSF101908">
    <property type="entry name" value="Putative isomerase YbhE"/>
    <property type="match status" value="1"/>
</dbReference>
<organism evidence="6 7">
    <name type="scientific">Streptantibioticus silvisoli</name>
    <dbReference type="NCBI Taxonomy" id="2705255"/>
    <lineage>
        <taxon>Bacteria</taxon>
        <taxon>Bacillati</taxon>
        <taxon>Actinomycetota</taxon>
        <taxon>Actinomycetes</taxon>
        <taxon>Kitasatosporales</taxon>
        <taxon>Streptomycetaceae</taxon>
        <taxon>Streptantibioticus</taxon>
    </lineage>
</organism>
<dbReference type="Proteomes" id="UP001156398">
    <property type="component" value="Unassembled WGS sequence"/>
</dbReference>
<dbReference type="InterPro" id="IPR022385">
    <property type="entry name" value="Rhs_assc_core"/>
</dbReference>
<dbReference type="Pfam" id="PF05593">
    <property type="entry name" value="RHS_repeat"/>
    <property type="match status" value="7"/>
</dbReference>
<feature type="domain" description="Teneurin-like YD-shell" evidence="5">
    <location>
        <begin position="879"/>
        <end position="1130"/>
    </location>
</feature>
<dbReference type="InterPro" id="IPR031325">
    <property type="entry name" value="RHS_repeat"/>
</dbReference>
<proteinExistence type="predicted"/>
<dbReference type="Pfam" id="PF25023">
    <property type="entry name" value="TEN_YD-shell"/>
    <property type="match status" value="1"/>
</dbReference>
<dbReference type="InterPro" id="IPR006530">
    <property type="entry name" value="YD"/>
</dbReference>
<feature type="domain" description="DUF6531" evidence="4">
    <location>
        <begin position="131"/>
        <end position="203"/>
    </location>
</feature>
<keyword evidence="7" id="KW-1185">Reference proteome</keyword>
<evidence type="ECO:0000259" key="4">
    <source>
        <dbReference type="Pfam" id="PF20148"/>
    </source>
</evidence>
<feature type="compositionally biased region" description="Gly residues" evidence="2">
    <location>
        <begin position="81"/>
        <end position="101"/>
    </location>
</feature>
<evidence type="ECO:0000259" key="5">
    <source>
        <dbReference type="Pfam" id="PF25023"/>
    </source>
</evidence>
<feature type="region of interest" description="Disordered" evidence="2">
    <location>
        <begin position="27"/>
        <end position="135"/>
    </location>
</feature>
<dbReference type="InterPro" id="IPR056823">
    <property type="entry name" value="TEN-like_YD-shell"/>
</dbReference>
<dbReference type="InterPro" id="IPR045351">
    <property type="entry name" value="DUF6531"/>
</dbReference>
<evidence type="ECO:0000256" key="1">
    <source>
        <dbReference type="ARBA" id="ARBA00022737"/>
    </source>
</evidence>
<dbReference type="InterPro" id="IPR050708">
    <property type="entry name" value="T6SS_VgrG/RHS"/>
</dbReference>
<dbReference type="Pfam" id="PF20148">
    <property type="entry name" value="DUF6531"/>
    <property type="match status" value="1"/>
</dbReference>
<gene>
    <name evidence="6" type="ORF">POF43_022855</name>
</gene>
<dbReference type="Pfam" id="PF13930">
    <property type="entry name" value="Endonuclea_NS_2"/>
    <property type="match status" value="1"/>
</dbReference>
<reference evidence="6 7" key="1">
    <citation type="submission" date="2023-05" db="EMBL/GenBank/DDBJ databases">
        <title>Streptantibioticus silvisoli sp. nov., acidotolerant actinomycetes 1 from pine litter.</title>
        <authorList>
            <person name="Swiecimska M."/>
            <person name="Golinska P."/>
            <person name="Sangal V."/>
            <person name="Wachnowicz B."/>
            <person name="Goodfellow M."/>
        </authorList>
    </citation>
    <scope>NUCLEOTIDE SEQUENCE [LARGE SCALE GENOMIC DNA]</scope>
    <source>
        <strain evidence="6 7">SL54</strain>
    </source>
</reference>
<comment type="caution">
    <text evidence="6">The sequence shown here is derived from an EMBL/GenBank/DDBJ whole genome shotgun (WGS) entry which is preliminary data.</text>
</comment>
<dbReference type="InterPro" id="IPR044929">
    <property type="entry name" value="DNA/RNA_non-sp_Endonuclease_sf"/>
</dbReference>
<dbReference type="PANTHER" id="PTHR32305">
    <property type="match status" value="1"/>
</dbReference>
<feature type="compositionally biased region" description="Basic and acidic residues" evidence="2">
    <location>
        <begin position="112"/>
        <end position="131"/>
    </location>
</feature>
<name>A0ABT6W4C2_9ACTN</name>
<sequence length="1347" mass="146817">MSDIVGKIVKPTAEFLEDLARKLPSAFGKGHHRIGTSVHKAADEFDKAEDDVTAAAKHHPGDAGTGHHDPADPADADGVNTAGGGRGGGGNGGRTADGAHGGGDDDSGAPDARPDDGDRDSRPPESRHCEGDPVDVASGELVMSVVDVRLPGALPLAIRRTHLSSYRNGGWFGTSWASTLDQRLQLDADGIVLVGPDGTRLEYPAPREGAPVVPFKGPRLPLGWSGRPNEPMTVLDPRSGQAMVFDHPRPAPGVPGAVTLRLTSLQDRNGRRIDIEWSQDDTPRLLSHHGGYRVAVDVHPELRRITGFRLLDTDGPGTGTTLARYGYDDAGDLTEVFNSSGVPLRLTYDDHHRITSWTDRTGTAYGYAYDAAGRVVRTTGSDGFLSGAFAYDDAARTTRYTNSLGHTTTHEFNAAYRTIRSTDPLGQVRVQEWSEDNRLLKSFTDPLGRTTRYEHDASENVSAVVGPDGTRTAFTYDVEGLPVTLTDPAGRVWRTEYDAWGNRLATVDPLGALTAYAYDEDTGDLTGVTDALGARTLMVSDAAGLPVSVTDERGGVTSARRDAFGRIVEATDPMGNTVRVGWTTDGQVERVERSDGRRESWAFDADGKVVSHTDAAGVVHTLAPTHFDLVASSTTADGSTYAFSYDTEKHLTAVTDPLGRVWEYAYDPTGRLVQETDFDGRVLRYTYDAAGQLASRSNGAGETVTFERDVLGRVTAHACGDDRTTHDYDAAGNLWRTRNADAEVLREYDVMGRVTAESVNGRTITYAYDLLGRRTERRTPSGVVSTWSYDSRDLPGTLVMAGHRTTFAFDPLGRESARRVDDRLTLSHDWDGTGRLTRRSITRGTPDDPAPLLERHYAYGADDLLTEIRDLTTGVHRFALDPSGRVTSVTAEGWTESYAYDAVGNLTHAATPVTAPDDAPREFDGTRLRRAGRTSYEHDAQGRVVRSTKRLLNGQRQVRTFTWNGYDQLIATVTPAGHHWRYRYDAAGRRIGKQRFTDAAAVAEEVHFTWDVVTLAEQSTDRGATTTWEYSPGGLPLAQVDHAADPLGTDARFHAIVTDLVGTPTELLTPEGDIAWQPRTTLWGLPTAGRDATVDCPLRFPGQYADPETGWNHNHFRHYDPETARYTAPDPLGLSPAPDPVGYVPNPTAWSDPLGLKYKPNLPGWDKWEPQDTTWGGNVTYSPLDEHGRPTKVTAHITSAMLGQSTDPHIRNGAVPGWQNGMKFNRTHLLAASLGGSNKIPQNFVAMHRWANHPIMYHYEGQAANGVGVHGSIDYEVTAHYHQVLPETLRPEDLRPIGMTVRATSPDGKFQFTPYPQSDTTVRQILHYDEHGNLNAVTILNVPGCGA</sequence>
<dbReference type="InterPro" id="IPR044927">
    <property type="entry name" value="Endonuclea_NS_2"/>
</dbReference>
<keyword evidence="1" id="KW-0677">Repeat</keyword>
<dbReference type="EMBL" id="JAAGKO020000037">
    <property type="protein sequence ID" value="MDI5965529.1"/>
    <property type="molecule type" value="Genomic_DNA"/>
</dbReference>
<feature type="compositionally biased region" description="Basic and acidic residues" evidence="2">
    <location>
        <begin position="59"/>
        <end position="71"/>
    </location>
</feature>
<evidence type="ECO:0000313" key="7">
    <source>
        <dbReference type="Proteomes" id="UP001156398"/>
    </source>
</evidence>